<dbReference type="PANTHER" id="PTHR11113:SF14">
    <property type="entry name" value="N-ACETYLGLUCOSAMINE-6-PHOSPHATE DEACETYLASE"/>
    <property type="match status" value="1"/>
</dbReference>
<evidence type="ECO:0000313" key="9">
    <source>
        <dbReference type="EMBL" id="MCR1898382.1"/>
    </source>
</evidence>
<gene>
    <name evidence="9" type="primary">nagA</name>
    <name evidence="9" type="ORF">NSA47_05185</name>
</gene>
<dbReference type="GO" id="GO:0006046">
    <property type="term" value="P:N-acetylglucosamine catabolic process"/>
    <property type="evidence" value="ECO:0007669"/>
    <property type="project" value="TreeGrafter"/>
</dbReference>
<dbReference type="Gene3D" id="2.30.40.10">
    <property type="entry name" value="Urease, subunit C, domain 1"/>
    <property type="match status" value="1"/>
</dbReference>
<feature type="active site" description="Proton donor/acceptor" evidence="6">
    <location>
        <position position="277"/>
    </location>
</feature>
<keyword evidence="2 7" id="KW-0479">Metal-binding</keyword>
<comment type="similarity">
    <text evidence="1 5">Belongs to the metallo-dependent hydrolases superfamily. NagA family.</text>
</comment>
<dbReference type="PIRSF" id="PIRSF038994">
    <property type="entry name" value="NagA"/>
    <property type="match status" value="1"/>
</dbReference>
<dbReference type="GO" id="GO:0008448">
    <property type="term" value="F:N-acetylglucosamine-6-phosphate deacetylase activity"/>
    <property type="evidence" value="ECO:0007669"/>
    <property type="project" value="UniProtKB-EC"/>
</dbReference>
<evidence type="ECO:0000256" key="6">
    <source>
        <dbReference type="PIRSR" id="PIRSR038994-1"/>
    </source>
</evidence>
<proteinExistence type="inferred from homology"/>
<dbReference type="InterPro" id="IPR032466">
    <property type="entry name" value="Metal_Hydrolase"/>
</dbReference>
<feature type="binding site" evidence="7">
    <location>
        <position position="131"/>
    </location>
    <ligand>
        <name>Zn(2+)</name>
        <dbReference type="ChEBI" id="CHEBI:29105"/>
    </ligand>
</feature>
<dbReference type="PANTHER" id="PTHR11113">
    <property type="entry name" value="N-ACETYLGLUCOSAMINE-6-PHOSPHATE DEACETYLASE"/>
    <property type="match status" value="1"/>
</dbReference>
<keyword evidence="3 5" id="KW-0378">Hydrolase</keyword>
<dbReference type="GO" id="GO:0046872">
    <property type="term" value="F:metal ion binding"/>
    <property type="evidence" value="ECO:0007669"/>
    <property type="project" value="UniProtKB-KW"/>
</dbReference>
<accession>A0AAE3KZJ4</accession>
<dbReference type="Pfam" id="PF01979">
    <property type="entry name" value="Amidohydro_1"/>
    <property type="match status" value="1"/>
</dbReference>
<dbReference type="SUPFAM" id="SSF51338">
    <property type="entry name" value="Composite domain of metallo-dependent hydrolases"/>
    <property type="match status" value="1"/>
</dbReference>
<sequence length="389" mass="43103">MKAYRFSKIFTGYTHIDKGVITVDDGKIISVEPYDGARHYSNLDESYKSFFAIPGFIDTHNHGGYGIDFMEAYGGEISELMKIFPMEGITTVIPTIGAMKDEGILRFIQIINNYMEKKERGVCDVLGTNIEGPFLNPEKAGLQPEGAIILPDVELTEKWLKASCGNMKIMTIAPELPGAADVIRVLKKNNVVISAGHSNATMIEMNLAIELGCNQITHLFNGMRSLHHREPGILGVGLCNDNIYAEMAGFDTYSIHPEIWKMMYKLKGPNRVILTTDALILKGLPDGKYRVMDREVEIKNGRLYTNYDGGNMHPGVPMSLIDCFKNVIKYTGATITDAITMASVNPAKQTNLIHRKGTLTKGKDADFIVMDESYSIISTYCAGICAYKD</sequence>
<evidence type="ECO:0000256" key="4">
    <source>
        <dbReference type="ARBA" id="ARBA00023277"/>
    </source>
</evidence>
<dbReference type="EMBL" id="JANKAS010000003">
    <property type="protein sequence ID" value="MCR1898382.1"/>
    <property type="molecule type" value="Genomic_DNA"/>
</dbReference>
<feature type="binding site" evidence="7">
    <location>
        <position position="197"/>
    </location>
    <ligand>
        <name>Zn(2+)</name>
        <dbReference type="ChEBI" id="CHEBI:29105"/>
    </ligand>
</feature>
<dbReference type="InterPro" id="IPR003764">
    <property type="entry name" value="GlcNAc_6-P_deAcase"/>
</dbReference>
<evidence type="ECO:0000313" key="10">
    <source>
        <dbReference type="Proteomes" id="UP001205748"/>
    </source>
</evidence>
<dbReference type="NCBIfam" id="TIGR00221">
    <property type="entry name" value="nagA"/>
    <property type="match status" value="1"/>
</dbReference>
<dbReference type="InterPro" id="IPR006680">
    <property type="entry name" value="Amidohydro-rel"/>
</dbReference>
<keyword evidence="10" id="KW-1185">Reference proteome</keyword>
<organism evidence="9 10">
    <name type="scientific">Irregularibacter muris</name>
    <dbReference type="NCBI Taxonomy" id="1796619"/>
    <lineage>
        <taxon>Bacteria</taxon>
        <taxon>Bacillati</taxon>
        <taxon>Bacillota</taxon>
        <taxon>Clostridia</taxon>
        <taxon>Eubacteriales</taxon>
        <taxon>Eubacteriaceae</taxon>
        <taxon>Irregularibacter</taxon>
    </lineage>
</organism>
<keyword evidence="4 5" id="KW-0119">Carbohydrate metabolism</keyword>
<reference evidence="9" key="1">
    <citation type="submission" date="2022-07" db="EMBL/GenBank/DDBJ databases">
        <title>Enhanced cultured diversity of the mouse gut microbiota enables custom-made synthetic communities.</title>
        <authorList>
            <person name="Afrizal A."/>
        </authorList>
    </citation>
    <scope>NUCLEOTIDE SEQUENCE</scope>
    <source>
        <strain evidence="9">DSM 28593</strain>
    </source>
</reference>
<dbReference type="Proteomes" id="UP001205748">
    <property type="component" value="Unassembled WGS sequence"/>
</dbReference>
<dbReference type="Gene3D" id="3.20.20.140">
    <property type="entry name" value="Metal-dependent hydrolases"/>
    <property type="match status" value="1"/>
</dbReference>
<dbReference type="EC" id="3.5.1.25" evidence="9"/>
<name>A0AAE3KZJ4_9FIRM</name>
<feature type="domain" description="Amidohydrolase-related" evidence="8">
    <location>
        <begin position="52"/>
        <end position="383"/>
    </location>
</feature>
<dbReference type="RefSeq" id="WP_257529851.1">
    <property type="nucleotide sequence ID" value="NZ_JANKAS010000003.1"/>
</dbReference>
<evidence type="ECO:0000256" key="1">
    <source>
        <dbReference type="ARBA" id="ARBA00010716"/>
    </source>
</evidence>
<feature type="binding site" evidence="7">
    <location>
        <position position="218"/>
    </location>
    <ligand>
        <name>Zn(2+)</name>
        <dbReference type="ChEBI" id="CHEBI:29105"/>
    </ligand>
</feature>
<evidence type="ECO:0000256" key="7">
    <source>
        <dbReference type="PIRSR" id="PIRSR038994-3"/>
    </source>
</evidence>
<evidence type="ECO:0000259" key="8">
    <source>
        <dbReference type="Pfam" id="PF01979"/>
    </source>
</evidence>
<evidence type="ECO:0000256" key="5">
    <source>
        <dbReference type="PIRNR" id="PIRNR038994"/>
    </source>
</evidence>
<evidence type="ECO:0000256" key="3">
    <source>
        <dbReference type="ARBA" id="ARBA00022801"/>
    </source>
</evidence>
<comment type="cofactor">
    <cofactor evidence="7">
        <name>a divalent metal cation</name>
        <dbReference type="ChEBI" id="CHEBI:60240"/>
    </cofactor>
    <text evidence="7">Binds 1 divalent metal cation per subunit.</text>
</comment>
<dbReference type="CDD" id="cd00854">
    <property type="entry name" value="NagA"/>
    <property type="match status" value="1"/>
</dbReference>
<dbReference type="InterPro" id="IPR011059">
    <property type="entry name" value="Metal-dep_hydrolase_composite"/>
</dbReference>
<protein>
    <submittedName>
        <fullName evidence="9">N-acetylglucosamine-6-phosphate deacetylase</fullName>
        <ecNumber evidence="9">3.5.1.25</ecNumber>
    </submittedName>
</protein>
<comment type="caution">
    <text evidence="9">The sequence shown here is derived from an EMBL/GenBank/DDBJ whole genome shotgun (WGS) entry which is preliminary data.</text>
</comment>
<evidence type="ECO:0000256" key="2">
    <source>
        <dbReference type="ARBA" id="ARBA00022723"/>
    </source>
</evidence>
<dbReference type="SUPFAM" id="SSF51556">
    <property type="entry name" value="Metallo-dependent hydrolases"/>
    <property type="match status" value="1"/>
</dbReference>
<dbReference type="AlphaFoldDB" id="A0AAE3KZJ4"/>